<proteinExistence type="predicted"/>
<protein>
    <recommendedName>
        <fullName evidence="3">Antitoxin Xre/MbcA/ParS-like toxin-binding domain-containing protein</fullName>
    </recommendedName>
</protein>
<dbReference type="RefSeq" id="WP_183475279.1">
    <property type="nucleotide sequence ID" value="NZ_JACIBX010000021.1"/>
</dbReference>
<gene>
    <name evidence="1" type="ORF">FHS00_003417</name>
</gene>
<sequence>MTSFERVLQICGLEREEAVQFFDMPAETVGGWTDGSLNVPAAAWELLAQLYDQVERAAARTEILLDEADLDPSLWNEGVGIPHGAECLPNGSEITAGLMASLRRLRKGTAADGLI</sequence>
<name>A0ABR6HTR2_9RHOB</name>
<evidence type="ECO:0008006" key="3">
    <source>
        <dbReference type="Google" id="ProtNLM"/>
    </source>
</evidence>
<dbReference type="EMBL" id="JACIBX010000021">
    <property type="protein sequence ID" value="MBB3713810.1"/>
    <property type="molecule type" value="Genomic_DNA"/>
</dbReference>
<dbReference type="Proteomes" id="UP000576152">
    <property type="component" value="Unassembled WGS sequence"/>
</dbReference>
<evidence type="ECO:0000313" key="2">
    <source>
        <dbReference type="Proteomes" id="UP000576152"/>
    </source>
</evidence>
<comment type="caution">
    <text evidence="1">The sequence shown here is derived from an EMBL/GenBank/DDBJ whole genome shotgun (WGS) entry which is preliminary data.</text>
</comment>
<accession>A0ABR6HTR2</accession>
<organism evidence="1 2">
    <name type="scientific">Limimaricola variabilis</name>
    <dbReference type="NCBI Taxonomy" id="1492771"/>
    <lineage>
        <taxon>Bacteria</taxon>
        <taxon>Pseudomonadati</taxon>
        <taxon>Pseudomonadota</taxon>
        <taxon>Alphaproteobacteria</taxon>
        <taxon>Rhodobacterales</taxon>
        <taxon>Paracoccaceae</taxon>
        <taxon>Limimaricola</taxon>
    </lineage>
</organism>
<keyword evidence="2" id="KW-1185">Reference proteome</keyword>
<reference evidence="1 2" key="1">
    <citation type="submission" date="2020-08" db="EMBL/GenBank/DDBJ databases">
        <title>Genomic Encyclopedia of Type Strains, Phase III (KMG-III): the genomes of soil and plant-associated and newly described type strains.</title>
        <authorList>
            <person name="Whitman W."/>
        </authorList>
    </citation>
    <scope>NUCLEOTIDE SEQUENCE [LARGE SCALE GENOMIC DNA]</scope>
    <source>
        <strain evidence="1 2">CECT 8572</strain>
    </source>
</reference>
<evidence type="ECO:0000313" key="1">
    <source>
        <dbReference type="EMBL" id="MBB3713810.1"/>
    </source>
</evidence>